<protein>
    <recommendedName>
        <fullName evidence="4">Syntaxin N-terminal domain-containing protein</fullName>
    </recommendedName>
</protein>
<evidence type="ECO:0000313" key="3">
    <source>
        <dbReference type="Proteomes" id="UP000297777"/>
    </source>
</evidence>
<dbReference type="Proteomes" id="UP000297777">
    <property type="component" value="Unassembled WGS sequence"/>
</dbReference>
<name>A0A4Z1EP88_9HELO</name>
<reference evidence="2 3" key="1">
    <citation type="submission" date="2017-12" db="EMBL/GenBank/DDBJ databases">
        <title>Comparative genomics of Botrytis spp.</title>
        <authorList>
            <person name="Valero-Jimenez C.A."/>
            <person name="Tapia P."/>
            <person name="Veloso J."/>
            <person name="Silva-Moreno E."/>
            <person name="Staats M."/>
            <person name="Valdes J.H."/>
            <person name="Van Kan J.A.L."/>
        </authorList>
    </citation>
    <scope>NUCLEOTIDE SEQUENCE [LARGE SCALE GENOMIC DNA]</scope>
    <source>
        <strain evidence="2 3">Bt9001</strain>
    </source>
</reference>
<evidence type="ECO:0000256" key="1">
    <source>
        <dbReference type="SAM" id="MobiDB-lite"/>
    </source>
</evidence>
<feature type="compositionally biased region" description="Basic and acidic residues" evidence="1">
    <location>
        <begin position="79"/>
        <end position="91"/>
    </location>
</feature>
<dbReference type="EMBL" id="PQXH01000086">
    <property type="protein sequence ID" value="TGO12552.1"/>
    <property type="molecule type" value="Genomic_DNA"/>
</dbReference>
<gene>
    <name evidence="2" type="ORF">BTUL_0086g00270</name>
</gene>
<dbReference type="OrthoDB" id="3542775at2759"/>
<evidence type="ECO:0000313" key="2">
    <source>
        <dbReference type="EMBL" id="TGO12552.1"/>
    </source>
</evidence>
<accession>A0A4Z1EP88</accession>
<evidence type="ECO:0008006" key="4">
    <source>
        <dbReference type="Google" id="ProtNLM"/>
    </source>
</evidence>
<proteinExistence type="predicted"/>
<comment type="caution">
    <text evidence="2">The sequence shown here is derived from an EMBL/GenBank/DDBJ whole genome shotgun (WGS) entry which is preliminary data.</text>
</comment>
<feature type="region of interest" description="Disordered" evidence="1">
    <location>
        <begin position="79"/>
        <end position="123"/>
    </location>
</feature>
<organism evidence="2 3">
    <name type="scientific">Botrytis tulipae</name>
    <dbReference type="NCBI Taxonomy" id="87230"/>
    <lineage>
        <taxon>Eukaryota</taxon>
        <taxon>Fungi</taxon>
        <taxon>Dikarya</taxon>
        <taxon>Ascomycota</taxon>
        <taxon>Pezizomycotina</taxon>
        <taxon>Leotiomycetes</taxon>
        <taxon>Helotiales</taxon>
        <taxon>Sclerotiniaceae</taxon>
        <taxon>Botrytis</taxon>
    </lineage>
</organism>
<sequence>MPSFDNTSDAAYDAASNIPISDMNHAQCNAEKLRMTNRVRSIRETITANIRSGMDPDSVTNRELEGRITRLRNRFREVDDQMRARDARDRAVAAQNAGHGSTSRNRSSQSPPAPRAPNSSPQH</sequence>
<feature type="compositionally biased region" description="Low complexity" evidence="1">
    <location>
        <begin position="103"/>
        <end position="123"/>
    </location>
</feature>
<keyword evidence="3" id="KW-1185">Reference proteome</keyword>
<dbReference type="AlphaFoldDB" id="A0A4Z1EP88"/>